<dbReference type="InterPro" id="IPR054156">
    <property type="entry name" value="YxaF_TetR_C"/>
</dbReference>
<evidence type="ECO:0000313" key="6">
    <source>
        <dbReference type="EMBL" id="NLR73858.1"/>
    </source>
</evidence>
<dbReference type="PANTHER" id="PTHR47506">
    <property type="entry name" value="TRANSCRIPTIONAL REGULATORY PROTEIN"/>
    <property type="match status" value="1"/>
</dbReference>
<evidence type="ECO:0000313" key="7">
    <source>
        <dbReference type="Proteomes" id="UP000587991"/>
    </source>
</evidence>
<accession>A0A847S9V7</accession>
<feature type="DNA-binding region" description="H-T-H motif" evidence="4">
    <location>
        <begin position="25"/>
        <end position="44"/>
    </location>
</feature>
<keyword evidence="7" id="KW-1185">Reference proteome</keyword>
<dbReference type="SUPFAM" id="SSF46689">
    <property type="entry name" value="Homeodomain-like"/>
    <property type="match status" value="1"/>
</dbReference>
<gene>
    <name evidence="6" type="ORF">HF682_01625</name>
</gene>
<dbReference type="EMBL" id="JABAIM010000001">
    <property type="protein sequence ID" value="NLR73858.1"/>
    <property type="molecule type" value="Genomic_DNA"/>
</dbReference>
<evidence type="ECO:0000256" key="2">
    <source>
        <dbReference type="ARBA" id="ARBA00023125"/>
    </source>
</evidence>
<protein>
    <submittedName>
        <fullName evidence="6">TetR/AcrR family transcriptional regulator</fullName>
    </submittedName>
</protein>
<evidence type="ECO:0000259" key="5">
    <source>
        <dbReference type="PROSITE" id="PS50977"/>
    </source>
</evidence>
<dbReference type="GO" id="GO:0003677">
    <property type="term" value="F:DNA binding"/>
    <property type="evidence" value="ECO:0007669"/>
    <property type="project" value="UniProtKB-UniRule"/>
</dbReference>
<dbReference type="InterPro" id="IPR009057">
    <property type="entry name" value="Homeodomain-like_sf"/>
</dbReference>
<dbReference type="PROSITE" id="PS50977">
    <property type="entry name" value="HTH_TETR_2"/>
    <property type="match status" value="1"/>
</dbReference>
<feature type="domain" description="HTH tetR-type" evidence="5">
    <location>
        <begin position="2"/>
        <end position="62"/>
    </location>
</feature>
<reference evidence="6 7" key="1">
    <citation type="submission" date="2020-04" db="EMBL/GenBank/DDBJ databases">
        <title>Draft genome of Leeia sp. IMCC25680.</title>
        <authorList>
            <person name="Song J."/>
            <person name="Cho J.-C."/>
        </authorList>
    </citation>
    <scope>NUCLEOTIDE SEQUENCE [LARGE SCALE GENOMIC DNA]</scope>
    <source>
        <strain evidence="6 7">IMCC25680</strain>
    </source>
</reference>
<dbReference type="InterPro" id="IPR001647">
    <property type="entry name" value="HTH_TetR"/>
</dbReference>
<dbReference type="Gene3D" id="1.10.357.10">
    <property type="entry name" value="Tetracycline Repressor, domain 2"/>
    <property type="match status" value="1"/>
</dbReference>
<name>A0A847S9V7_9NEIS</name>
<proteinExistence type="predicted"/>
<sequence>MAVDRAALIAQLRRVFHTYGYDGTTLSRISAETGLGKGSLYLQFPGGKDEMAAVVLSAEGDYFYHGLQALQEAGTPLERLQGFIQRLRLDPARRQEASTLDVYTMGEARERFGHHMGEASRRWIAALQTVLQDEGFSAECARQRAVDAISRIEGTRLLCRCLDDWQMYEQLMDDLPGQLLQPVC</sequence>
<organism evidence="6 7">
    <name type="scientific">Leeia aquatica</name>
    <dbReference type="NCBI Taxonomy" id="2725557"/>
    <lineage>
        <taxon>Bacteria</taxon>
        <taxon>Pseudomonadati</taxon>
        <taxon>Pseudomonadota</taxon>
        <taxon>Betaproteobacteria</taxon>
        <taxon>Neisseriales</taxon>
        <taxon>Leeiaceae</taxon>
        <taxon>Leeia</taxon>
    </lineage>
</organism>
<dbReference type="PANTHER" id="PTHR47506:SF3">
    <property type="entry name" value="HTH-TYPE TRANSCRIPTIONAL REGULATOR LMRA"/>
    <property type="match status" value="1"/>
</dbReference>
<dbReference type="Pfam" id="PF00440">
    <property type="entry name" value="TetR_N"/>
    <property type="match status" value="1"/>
</dbReference>
<evidence type="ECO:0000256" key="4">
    <source>
        <dbReference type="PROSITE-ProRule" id="PRU00335"/>
    </source>
</evidence>
<keyword evidence="3" id="KW-0804">Transcription</keyword>
<comment type="caution">
    <text evidence="6">The sequence shown here is derived from an EMBL/GenBank/DDBJ whole genome shotgun (WGS) entry which is preliminary data.</text>
</comment>
<dbReference type="InterPro" id="IPR036271">
    <property type="entry name" value="Tet_transcr_reg_TetR-rel_C_sf"/>
</dbReference>
<dbReference type="Pfam" id="PF21993">
    <property type="entry name" value="TetR_C_13_2"/>
    <property type="match status" value="1"/>
</dbReference>
<dbReference type="RefSeq" id="WP_168875513.1">
    <property type="nucleotide sequence ID" value="NZ_JABAIM010000001.1"/>
</dbReference>
<keyword evidence="2 4" id="KW-0238">DNA-binding</keyword>
<dbReference type="SUPFAM" id="SSF48498">
    <property type="entry name" value="Tetracyclin repressor-like, C-terminal domain"/>
    <property type="match status" value="1"/>
</dbReference>
<evidence type="ECO:0000256" key="3">
    <source>
        <dbReference type="ARBA" id="ARBA00023163"/>
    </source>
</evidence>
<evidence type="ECO:0000256" key="1">
    <source>
        <dbReference type="ARBA" id="ARBA00023015"/>
    </source>
</evidence>
<dbReference type="Proteomes" id="UP000587991">
    <property type="component" value="Unassembled WGS sequence"/>
</dbReference>
<dbReference type="AlphaFoldDB" id="A0A847S9V7"/>
<keyword evidence="1" id="KW-0805">Transcription regulation</keyword>